<feature type="region of interest" description="Disordered" evidence="1">
    <location>
        <begin position="176"/>
        <end position="209"/>
    </location>
</feature>
<dbReference type="AlphaFoldDB" id="A0A9D4SPA2"/>
<evidence type="ECO:0000313" key="3">
    <source>
        <dbReference type="Proteomes" id="UP000821837"/>
    </source>
</evidence>
<evidence type="ECO:0000313" key="2">
    <source>
        <dbReference type="EMBL" id="KAH7938963.1"/>
    </source>
</evidence>
<accession>A0A9D4SPA2</accession>
<evidence type="ECO:0000256" key="1">
    <source>
        <dbReference type="SAM" id="MobiDB-lite"/>
    </source>
</evidence>
<gene>
    <name evidence="2" type="ORF">HPB52_002960</name>
</gene>
<proteinExistence type="predicted"/>
<reference evidence="2" key="2">
    <citation type="submission" date="2021-09" db="EMBL/GenBank/DDBJ databases">
        <authorList>
            <person name="Jia N."/>
            <person name="Wang J."/>
            <person name="Shi W."/>
            <person name="Du L."/>
            <person name="Sun Y."/>
            <person name="Zhan W."/>
            <person name="Jiang J."/>
            <person name="Wang Q."/>
            <person name="Zhang B."/>
            <person name="Ji P."/>
            <person name="Sakyi L.B."/>
            <person name="Cui X."/>
            <person name="Yuan T."/>
            <person name="Jiang B."/>
            <person name="Yang W."/>
            <person name="Lam T.T.-Y."/>
            <person name="Chang Q."/>
            <person name="Ding S."/>
            <person name="Wang X."/>
            <person name="Zhu J."/>
            <person name="Ruan X."/>
            <person name="Zhao L."/>
            <person name="Wei J."/>
            <person name="Que T."/>
            <person name="Du C."/>
            <person name="Cheng J."/>
            <person name="Dai P."/>
            <person name="Han X."/>
            <person name="Huang E."/>
            <person name="Gao Y."/>
            <person name="Liu J."/>
            <person name="Shao H."/>
            <person name="Ye R."/>
            <person name="Li L."/>
            <person name="Wei W."/>
            <person name="Wang X."/>
            <person name="Wang C."/>
            <person name="Huo Q."/>
            <person name="Li W."/>
            <person name="Guo W."/>
            <person name="Chen H."/>
            <person name="Chen S."/>
            <person name="Zhou L."/>
            <person name="Zhou L."/>
            <person name="Ni X."/>
            <person name="Tian J."/>
            <person name="Zhou Y."/>
            <person name="Sheng Y."/>
            <person name="Liu T."/>
            <person name="Pan Y."/>
            <person name="Xia L."/>
            <person name="Li J."/>
            <person name="Zhao F."/>
            <person name="Cao W."/>
        </authorList>
    </citation>
    <scope>NUCLEOTIDE SEQUENCE</scope>
    <source>
        <strain evidence="2">Rsan-2018</strain>
        <tissue evidence="2">Larvae</tissue>
    </source>
</reference>
<protein>
    <submittedName>
        <fullName evidence="2">Uncharacterized protein</fullName>
    </submittedName>
</protein>
<feature type="region of interest" description="Disordered" evidence="1">
    <location>
        <begin position="236"/>
        <end position="297"/>
    </location>
</feature>
<feature type="compositionally biased region" description="Basic and acidic residues" evidence="1">
    <location>
        <begin position="245"/>
        <end position="260"/>
    </location>
</feature>
<feature type="compositionally biased region" description="Basic residues" evidence="1">
    <location>
        <begin position="264"/>
        <end position="275"/>
    </location>
</feature>
<organism evidence="2 3">
    <name type="scientific">Rhipicephalus sanguineus</name>
    <name type="common">Brown dog tick</name>
    <name type="synonym">Ixodes sanguineus</name>
    <dbReference type="NCBI Taxonomy" id="34632"/>
    <lineage>
        <taxon>Eukaryota</taxon>
        <taxon>Metazoa</taxon>
        <taxon>Ecdysozoa</taxon>
        <taxon>Arthropoda</taxon>
        <taxon>Chelicerata</taxon>
        <taxon>Arachnida</taxon>
        <taxon>Acari</taxon>
        <taxon>Parasitiformes</taxon>
        <taxon>Ixodida</taxon>
        <taxon>Ixodoidea</taxon>
        <taxon>Ixodidae</taxon>
        <taxon>Rhipicephalinae</taxon>
        <taxon>Rhipicephalus</taxon>
        <taxon>Rhipicephalus</taxon>
    </lineage>
</organism>
<dbReference type="EMBL" id="JABSTV010001254">
    <property type="protein sequence ID" value="KAH7938963.1"/>
    <property type="molecule type" value="Genomic_DNA"/>
</dbReference>
<feature type="compositionally biased region" description="Polar residues" evidence="1">
    <location>
        <begin position="192"/>
        <end position="203"/>
    </location>
</feature>
<feature type="compositionally biased region" description="Basic residues" evidence="1">
    <location>
        <begin position="176"/>
        <end position="191"/>
    </location>
</feature>
<dbReference type="Proteomes" id="UP000821837">
    <property type="component" value="Chromosome 8"/>
</dbReference>
<comment type="caution">
    <text evidence="2">The sequence shown here is derived from an EMBL/GenBank/DDBJ whole genome shotgun (WGS) entry which is preliminary data.</text>
</comment>
<keyword evidence="3" id="KW-1185">Reference proteome</keyword>
<name>A0A9D4SPA2_RHISA</name>
<sequence>MLRIKPGSNILIVSTPDQEVAELVRKITSIKVNGRPHAVNAYVATGDGAARGVIHGLRPHTLSDTLKANLRIRTQNVEIIHARMLGDSKTAVITFFRAFVPKYVYYQGGQLACYPYKITVQVCNICRQVGHRTDVYPQPELHVFKVCGTLDRMDGHECAPRCATCGEEHLTGDRSCRKRLKPARHRPKSQKSKPSPTMTQPSQKKQKISKGAANFAGLNRKSKRCSSVVTNFQDCHTKPMSHAQDPSRDPSPERDQHQDPGQRTTRRIINPRHNPRPLTKPIQSPGPLQASSQLHCR</sequence>
<reference evidence="2" key="1">
    <citation type="journal article" date="2020" name="Cell">
        <title>Large-Scale Comparative Analyses of Tick Genomes Elucidate Their Genetic Diversity and Vector Capacities.</title>
        <authorList>
            <consortium name="Tick Genome and Microbiome Consortium (TIGMIC)"/>
            <person name="Jia N."/>
            <person name="Wang J."/>
            <person name="Shi W."/>
            <person name="Du L."/>
            <person name="Sun Y."/>
            <person name="Zhan W."/>
            <person name="Jiang J.F."/>
            <person name="Wang Q."/>
            <person name="Zhang B."/>
            <person name="Ji P."/>
            <person name="Bell-Sakyi L."/>
            <person name="Cui X.M."/>
            <person name="Yuan T.T."/>
            <person name="Jiang B.G."/>
            <person name="Yang W.F."/>
            <person name="Lam T.T."/>
            <person name="Chang Q.C."/>
            <person name="Ding S.J."/>
            <person name="Wang X.J."/>
            <person name="Zhu J.G."/>
            <person name="Ruan X.D."/>
            <person name="Zhao L."/>
            <person name="Wei J.T."/>
            <person name="Ye R.Z."/>
            <person name="Que T.C."/>
            <person name="Du C.H."/>
            <person name="Zhou Y.H."/>
            <person name="Cheng J.X."/>
            <person name="Dai P.F."/>
            <person name="Guo W.B."/>
            <person name="Han X.H."/>
            <person name="Huang E.J."/>
            <person name="Li L.F."/>
            <person name="Wei W."/>
            <person name="Gao Y.C."/>
            <person name="Liu J.Z."/>
            <person name="Shao H.Z."/>
            <person name="Wang X."/>
            <person name="Wang C.C."/>
            <person name="Yang T.C."/>
            <person name="Huo Q.B."/>
            <person name="Li W."/>
            <person name="Chen H.Y."/>
            <person name="Chen S.E."/>
            <person name="Zhou L.G."/>
            <person name="Ni X.B."/>
            <person name="Tian J.H."/>
            <person name="Sheng Y."/>
            <person name="Liu T."/>
            <person name="Pan Y.S."/>
            <person name="Xia L.Y."/>
            <person name="Li J."/>
            <person name="Zhao F."/>
            <person name="Cao W.C."/>
        </authorList>
    </citation>
    <scope>NUCLEOTIDE SEQUENCE</scope>
    <source>
        <strain evidence="2">Rsan-2018</strain>
    </source>
</reference>